<dbReference type="FunFam" id="1.20.58.340:FF:000001">
    <property type="entry name" value="Magnesium transport protein CorA"/>
    <property type="match status" value="1"/>
</dbReference>
<feature type="transmembrane region" description="Helical" evidence="13">
    <location>
        <begin position="250"/>
        <end position="270"/>
    </location>
</feature>
<comment type="caution">
    <text evidence="14">The sequence shown here is derived from an EMBL/GenBank/DDBJ whole genome shotgun (WGS) entry which is preliminary data.</text>
</comment>
<dbReference type="EMBL" id="JAME01000083">
    <property type="protein sequence ID" value="ETX26536.1"/>
    <property type="molecule type" value="Genomic_DNA"/>
</dbReference>
<dbReference type="Gene3D" id="1.20.58.340">
    <property type="entry name" value="Magnesium transport protein CorA, transmembrane region"/>
    <property type="match status" value="1"/>
</dbReference>
<keyword evidence="15" id="KW-1185">Reference proteome</keyword>
<dbReference type="SUPFAM" id="SSF143865">
    <property type="entry name" value="CorA soluble domain-like"/>
    <property type="match status" value="1"/>
</dbReference>
<dbReference type="AlphaFoldDB" id="X7F391"/>
<evidence type="ECO:0000256" key="6">
    <source>
        <dbReference type="ARBA" id="ARBA00022519"/>
    </source>
</evidence>
<evidence type="ECO:0000256" key="5">
    <source>
        <dbReference type="ARBA" id="ARBA00022475"/>
    </source>
</evidence>
<dbReference type="PANTHER" id="PTHR47685:SF1">
    <property type="entry name" value="MAGNESIUM TRANSPORT PROTEIN CORA"/>
    <property type="match status" value="1"/>
</dbReference>
<evidence type="ECO:0000256" key="9">
    <source>
        <dbReference type="ARBA" id="ARBA00022989"/>
    </source>
</evidence>
<evidence type="ECO:0000256" key="1">
    <source>
        <dbReference type="ARBA" id="ARBA00004429"/>
    </source>
</evidence>
<dbReference type="OrthoDB" id="9803416at2"/>
<dbReference type="InterPro" id="IPR045863">
    <property type="entry name" value="CorA_TM1_TM2"/>
</dbReference>
<evidence type="ECO:0000256" key="3">
    <source>
        <dbReference type="ARBA" id="ARBA00019439"/>
    </source>
</evidence>
<keyword evidence="6" id="KW-0997">Cell inner membrane</keyword>
<keyword evidence="9 13" id="KW-1133">Transmembrane helix</keyword>
<dbReference type="GO" id="GO:0015095">
    <property type="term" value="F:magnesium ion transmembrane transporter activity"/>
    <property type="evidence" value="ECO:0007669"/>
    <property type="project" value="TreeGrafter"/>
</dbReference>
<reference evidence="14 15" key="1">
    <citation type="submission" date="2014-01" db="EMBL/GenBank/DDBJ databases">
        <title>Roseivivax isoporae LMG 25204 Genome Sequencing.</title>
        <authorList>
            <person name="Lai Q."/>
            <person name="Li G."/>
            <person name="Shao Z."/>
        </authorList>
    </citation>
    <scope>NUCLEOTIDE SEQUENCE [LARGE SCALE GENOMIC DNA]</scope>
    <source>
        <strain evidence="14 15">LMG 25204</strain>
    </source>
</reference>
<dbReference type="InterPro" id="IPR050829">
    <property type="entry name" value="CorA_MIT"/>
</dbReference>
<keyword evidence="7 13" id="KW-0812">Transmembrane</keyword>
<dbReference type="PATRIC" id="fig|1449351.3.peg.4562"/>
<gene>
    <name evidence="14" type="ORF">RISW2_22935</name>
</gene>
<evidence type="ECO:0000256" key="11">
    <source>
        <dbReference type="ARBA" id="ARBA00023136"/>
    </source>
</evidence>
<dbReference type="InterPro" id="IPR002523">
    <property type="entry name" value="MgTranspt_CorA/ZnTranspt_ZntB"/>
</dbReference>
<organism evidence="14 15">
    <name type="scientific">Roseivivax isoporae LMG 25204</name>
    <dbReference type="NCBI Taxonomy" id="1449351"/>
    <lineage>
        <taxon>Bacteria</taxon>
        <taxon>Pseudomonadati</taxon>
        <taxon>Pseudomonadota</taxon>
        <taxon>Alphaproteobacteria</taxon>
        <taxon>Rhodobacterales</taxon>
        <taxon>Roseobacteraceae</taxon>
        <taxon>Roseivivax</taxon>
    </lineage>
</organism>
<dbReference type="RefSeq" id="WP_043775481.1">
    <property type="nucleotide sequence ID" value="NZ_JAME01000083.1"/>
</dbReference>
<evidence type="ECO:0000313" key="14">
    <source>
        <dbReference type="EMBL" id="ETX26536.1"/>
    </source>
</evidence>
<evidence type="ECO:0000256" key="10">
    <source>
        <dbReference type="ARBA" id="ARBA00023065"/>
    </source>
</evidence>
<keyword evidence="4" id="KW-0813">Transport</keyword>
<dbReference type="GO" id="GO:0015099">
    <property type="term" value="F:nickel cation transmembrane transporter activity"/>
    <property type="evidence" value="ECO:0007669"/>
    <property type="project" value="TreeGrafter"/>
</dbReference>
<dbReference type="Pfam" id="PF01544">
    <property type="entry name" value="CorA"/>
    <property type="match status" value="1"/>
</dbReference>
<proteinExistence type="inferred from homology"/>
<dbReference type="Gene3D" id="3.30.460.20">
    <property type="entry name" value="CorA soluble domain-like"/>
    <property type="match status" value="1"/>
</dbReference>
<keyword evidence="5" id="KW-1003">Cell membrane</keyword>
<name>X7F391_9RHOB</name>
<dbReference type="PANTHER" id="PTHR47685">
    <property type="entry name" value="MAGNESIUM TRANSPORT PROTEIN CORA"/>
    <property type="match status" value="1"/>
</dbReference>
<dbReference type="SUPFAM" id="SSF144083">
    <property type="entry name" value="Magnesium transport protein CorA, transmembrane region"/>
    <property type="match status" value="1"/>
</dbReference>
<dbReference type="Proteomes" id="UP000023430">
    <property type="component" value="Unassembled WGS sequence"/>
</dbReference>
<comment type="subcellular location">
    <subcellularLocation>
        <location evidence="1">Cell inner membrane</location>
        <topology evidence="1">Multi-pass membrane protein</topology>
    </subcellularLocation>
</comment>
<feature type="transmembrane region" description="Helical" evidence="13">
    <location>
        <begin position="282"/>
        <end position="302"/>
    </location>
</feature>
<comment type="catalytic activity">
    <reaction evidence="12">
        <text>Mg(2+)(in) = Mg(2+)(out)</text>
        <dbReference type="Rhea" id="RHEA:29827"/>
        <dbReference type="ChEBI" id="CHEBI:18420"/>
    </reaction>
</comment>
<comment type="similarity">
    <text evidence="2">Belongs to the CorA metal ion transporter (MIT) (TC 1.A.35) family.</text>
</comment>
<evidence type="ECO:0000313" key="15">
    <source>
        <dbReference type="Proteomes" id="UP000023430"/>
    </source>
</evidence>
<keyword evidence="8" id="KW-0460">Magnesium</keyword>
<evidence type="ECO:0000256" key="13">
    <source>
        <dbReference type="SAM" id="Phobius"/>
    </source>
</evidence>
<protein>
    <recommendedName>
        <fullName evidence="3">Magnesium transport protein CorA</fullName>
    </recommendedName>
</protein>
<keyword evidence="10" id="KW-0406">Ion transport</keyword>
<sequence>MLNKIELGNGARWLDLVSPSATEEAEVEGALEIDVPTQDDIRKNEPSSRLYREDGGTFMAAQIVTVGEAPLPQTSTVAFILKGENLVTVRYAQSRAFDLCASEIQRSDNRLTSSSALVGLIEALVDRTSELLEGAATAADEMALSALPAKEQPPKRRTVAELEAVLAEIQLLHRRVAKVRESLVSLGRMTGYLLTQSEYDDAEFRERAKSTSRDIISVTDHATFVAQNIQFILDTLLGLISVEQNAIVKFFSIVAVVLLPPTLIAAIYGMNFEVMPELTWRWGYPSALAAMLASAVLPYLWCRKRGWL</sequence>
<evidence type="ECO:0000256" key="12">
    <source>
        <dbReference type="ARBA" id="ARBA00034269"/>
    </source>
</evidence>
<accession>X7F391</accession>
<dbReference type="InterPro" id="IPR045861">
    <property type="entry name" value="CorA_cytoplasmic_dom"/>
</dbReference>
<evidence type="ECO:0000256" key="7">
    <source>
        <dbReference type="ARBA" id="ARBA00022692"/>
    </source>
</evidence>
<evidence type="ECO:0000256" key="4">
    <source>
        <dbReference type="ARBA" id="ARBA00022448"/>
    </source>
</evidence>
<dbReference type="eggNOG" id="COG0598">
    <property type="taxonomic scope" value="Bacteria"/>
</dbReference>
<evidence type="ECO:0000256" key="2">
    <source>
        <dbReference type="ARBA" id="ARBA00009765"/>
    </source>
</evidence>
<dbReference type="GO" id="GO:0015087">
    <property type="term" value="F:cobalt ion transmembrane transporter activity"/>
    <property type="evidence" value="ECO:0007669"/>
    <property type="project" value="TreeGrafter"/>
</dbReference>
<dbReference type="GO" id="GO:0005886">
    <property type="term" value="C:plasma membrane"/>
    <property type="evidence" value="ECO:0007669"/>
    <property type="project" value="UniProtKB-SubCell"/>
</dbReference>
<evidence type="ECO:0000256" key="8">
    <source>
        <dbReference type="ARBA" id="ARBA00022842"/>
    </source>
</evidence>
<keyword evidence="11 13" id="KW-0472">Membrane</keyword>